<dbReference type="AlphaFoldDB" id="A0A643JS25"/>
<accession>A0A643JS25</accession>
<proteinExistence type="predicted"/>
<name>A0A643JS25_9EURY</name>
<comment type="caution">
    <text evidence="1">The sequence shown here is derived from an EMBL/GenBank/DDBJ whole genome shotgun (WGS) entry which is preliminary data.</text>
</comment>
<gene>
    <name evidence="1" type="ORF">Hfx1149_17145</name>
</gene>
<sequence length="75" mass="8310">MKSSSTPEVHNQLRIHLAQALTRSDSPVVTDHINAALTLCDELFNEGLHECQVCGRIGLTERIAVHTCKEQSQDL</sequence>
<dbReference type="EMBL" id="VZUS01000006">
    <property type="protein sequence ID" value="KAB1184790.1"/>
    <property type="molecule type" value="Genomic_DNA"/>
</dbReference>
<organism evidence="1">
    <name type="scientific">Haloferax sp. CBA1149</name>
    <dbReference type="NCBI Taxonomy" id="2650753"/>
    <lineage>
        <taxon>Archaea</taxon>
        <taxon>Methanobacteriati</taxon>
        <taxon>Methanobacteriota</taxon>
        <taxon>Stenosarchaea group</taxon>
        <taxon>Halobacteria</taxon>
        <taxon>Halobacteriales</taxon>
        <taxon>Haloferacaceae</taxon>
        <taxon>Haloferax</taxon>
    </lineage>
</organism>
<reference evidence="1" key="1">
    <citation type="submission" date="2019-09" db="EMBL/GenBank/DDBJ databases">
        <title>Genomic analysis of Haloferax sp. CBA1149.</title>
        <authorList>
            <person name="Roh S.W."/>
        </authorList>
    </citation>
    <scope>NUCLEOTIDE SEQUENCE</scope>
    <source>
        <strain evidence="1">CBA1149</strain>
    </source>
</reference>
<protein>
    <submittedName>
        <fullName evidence="1">Uncharacterized protein</fullName>
    </submittedName>
</protein>
<evidence type="ECO:0000313" key="1">
    <source>
        <dbReference type="EMBL" id="KAB1184790.1"/>
    </source>
</evidence>